<feature type="compositionally biased region" description="Basic and acidic residues" evidence="1">
    <location>
        <begin position="94"/>
        <end position="108"/>
    </location>
</feature>
<proteinExistence type="predicted"/>
<sequence length="108" mass="11839">MARIPVPLLQSTARKLSSSPRTSYFPVSDKQEKPSASHPCTTSLMTTPPPLSRHGPVNPTDGNGLNIGSFWKTRMHPLSRTNTRQCLLPKGHGAVRDVTKKGPDRRTP</sequence>
<feature type="compositionally biased region" description="Polar residues" evidence="1">
    <location>
        <begin position="9"/>
        <end position="22"/>
    </location>
</feature>
<gene>
    <name evidence="2" type="ORF">CEXT_392781</name>
</gene>
<evidence type="ECO:0000256" key="1">
    <source>
        <dbReference type="SAM" id="MobiDB-lite"/>
    </source>
</evidence>
<dbReference type="EMBL" id="BPLR01002563">
    <property type="protein sequence ID" value="GIX75147.1"/>
    <property type="molecule type" value="Genomic_DNA"/>
</dbReference>
<evidence type="ECO:0000313" key="3">
    <source>
        <dbReference type="Proteomes" id="UP001054945"/>
    </source>
</evidence>
<comment type="caution">
    <text evidence="2">The sequence shown here is derived from an EMBL/GenBank/DDBJ whole genome shotgun (WGS) entry which is preliminary data.</text>
</comment>
<evidence type="ECO:0000313" key="2">
    <source>
        <dbReference type="EMBL" id="GIX75147.1"/>
    </source>
</evidence>
<dbReference type="AlphaFoldDB" id="A0AAV4MUU7"/>
<name>A0AAV4MUU7_CAEEX</name>
<reference evidence="2 3" key="1">
    <citation type="submission" date="2021-06" db="EMBL/GenBank/DDBJ databases">
        <title>Caerostris extrusa draft genome.</title>
        <authorList>
            <person name="Kono N."/>
            <person name="Arakawa K."/>
        </authorList>
    </citation>
    <scope>NUCLEOTIDE SEQUENCE [LARGE SCALE GENOMIC DNA]</scope>
</reference>
<accession>A0AAV4MUU7</accession>
<dbReference type="Proteomes" id="UP001054945">
    <property type="component" value="Unassembled WGS sequence"/>
</dbReference>
<organism evidence="2 3">
    <name type="scientific">Caerostris extrusa</name>
    <name type="common">Bark spider</name>
    <name type="synonym">Caerostris bankana</name>
    <dbReference type="NCBI Taxonomy" id="172846"/>
    <lineage>
        <taxon>Eukaryota</taxon>
        <taxon>Metazoa</taxon>
        <taxon>Ecdysozoa</taxon>
        <taxon>Arthropoda</taxon>
        <taxon>Chelicerata</taxon>
        <taxon>Arachnida</taxon>
        <taxon>Araneae</taxon>
        <taxon>Araneomorphae</taxon>
        <taxon>Entelegynae</taxon>
        <taxon>Araneoidea</taxon>
        <taxon>Araneidae</taxon>
        <taxon>Caerostris</taxon>
    </lineage>
</organism>
<protein>
    <submittedName>
        <fullName evidence="2">Uncharacterized protein</fullName>
    </submittedName>
</protein>
<feature type="region of interest" description="Disordered" evidence="1">
    <location>
        <begin position="1"/>
        <end position="108"/>
    </location>
</feature>
<keyword evidence="3" id="KW-1185">Reference proteome</keyword>